<keyword evidence="5" id="KW-0862">Zinc</keyword>
<evidence type="ECO:0000256" key="3">
    <source>
        <dbReference type="ARBA" id="ARBA00022723"/>
    </source>
</evidence>
<dbReference type="CTD" id="84264"/>
<dbReference type="RefSeq" id="XP_030068181.1">
    <property type="nucleotide sequence ID" value="XM_030212321.1"/>
</dbReference>
<comment type="cofactor">
    <cofactor evidence="1">
        <name>Zn(2+)</name>
        <dbReference type="ChEBI" id="CHEBI:29105"/>
    </cofactor>
</comment>
<accession>A0A6P7YU52</accession>
<sequence length="312" mass="35545">MTSPLRQRGPYSCQVLSLLHTVICVFKAPSRRDWTMRVKVISVLEDNYMYLVIDEKTKDAIAVDASVSKRLLEIIKKEGVTLKAILTTHHHLDHCRGNEELARHYPDLQVFGADKRIGALTNKVTHNEELKFGDINVRCLFTPCHTATHMCYFIWEDNCPDAPAVFSGDTLFIGGCGRFFEGTADQMYKNLMQILATLPKETKVFCGHECTVTNLKFALKVEPDNEAVKEKLTWAKARDDEDLPTVPSTLEDEFDYNPFMRITEESVQKFTGQTDPVEVMAALRTMKDNFKKPKETLPAPVRLALEWGLFRP</sequence>
<evidence type="ECO:0000256" key="5">
    <source>
        <dbReference type="ARBA" id="ARBA00022833"/>
    </source>
</evidence>
<dbReference type="Proteomes" id="UP000515156">
    <property type="component" value="Chromosome 8"/>
</dbReference>
<dbReference type="SMART" id="SM00849">
    <property type="entry name" value="Lactamase_B"/>
    <property type="match status" value="1"/>
</dbReference>
<evidence type="ECO:0000259" key="6">
    <source>
        <dbReference type="SMART" id="SM00849"/>
    </source>
</evidence>
<keyword evidence="7" id="KW-1185">Reference proteome</keyword>
<reference evidence="8" key="1">
    <citation type="submission" date="2025-08" db="UniProtKB">
        <authorList>
            <consortium name="RefSeq"/>
        </authorList>
    </citation>
    <scope>IDENTIFICATION</scope>
</reference>
<dbReference type="InterPro" id="IPR017782">
    <property type="entry name" value="Hydroxyacylglutathione_Hdrlase"/>
</dbReference>
<keyword evidence="3" id="KW-0479">Metal-binding</keyword>
<dbReference type="PANTHER" id="PTHR11935">
    <property type="entry name" value="BETA LACTAMASE DOMAIN"/>
    <property type="match status" value="1"/>
</dbReference>
<dbReference type="PIRSF" id="PIRSF005457">
    <property type="entry name" value="Glx"/>
    <property type="match status" value="1"/>
</dbReference>
<dbReference type="GO" id="GO:0046872">
    <property type="term" value="F:metal ion binding"/>
    <property type="evidence" value="ECO:0007669"/>
    <property type="project" value="UniProtKB-KW"/>
</dbReference>
<dbReference type="GO" id="GO:0019243">
    <property type="term" value="P:methylglyoxal catabolic process to D-lactate via S-lactoyl-glutathione"/>
    <property type="evidence" value="ECO:0007669"/>
    <property type="project" value="InterPro"/>
</dbReference>
<dbReference type="Pfam" id="PF00753">
    <property type="entry name" value="Lactamase_B"/>
    <property type="match status" value="1"/>
</dbReference>
<dbReference type="InterPro" id="IPR036866">
    <property type="entry name" value="RibonucZ/Hydroxyglut_hydro"/>
</dbReference>
<evidence type="ECO:0000256" key="1">
    <source>
        <dbReference type="ARBA" id="ARBA00001947"/>
    </source>
</evidence>
<feature type="domain" description="Metallo-beta-lactamase" evidence="6">
    <location>
        <begin position="46"/>
        <end position="208"/>
    </location>
</feature>
<dbReference type="Gene3D" id="3.60.15.10">
    <property type="entry name" value="Ribonuclease Z/Hydroxyacylglutathione hydrolase-like"/>
    <property type="match status" value="1"/>
</dbReference>
<gene>
    <name evidence="8" type="primary">HAGHL</name>
</gene>
<name>A0A6P7YU52_9AMPH</name>
<dbReference type="FunFam" id="3.60.15.10:FF:000019">
    <property type="entry name" value="Hydroxyacylglutathione hydrolase, mitochondrial"/>
    <property type="match status" value="1"/>
</dbReference>
<evidence type="ECO:0000313" key="7">
    <source>
        <dbReference type="Proteomes" id="UP000515156"/>
    </source>
</evidence>
<proteinExistence type="inferred from homology"/>
<dbReference type="GO" id="GO:0004416">
    <property type="term" value="F:hydroxyacylglutathione hydrolase activity"/>
    <property type="evidence" value="ECO:0007669"/>
    <property type="project" value="InterPro"/>
</dbReference>
<dbReference type="NCBIfam" id="TIGR03413">
    <property type="entry name" value="GSH_gloB"/>
    <property type="match status" value="1"/>
</dbReference>
<protein>
    <submittedName>
        <fullName evidence="8">Hydroxyacylglutathione hydrolase-like protein isoform X1</fullName>
    </submittedName>
</protein>
<dbReference type="AlphaFoldDB" id="A0A6P7YU52"/>
<dbReference type="CDD" id="cd07723">
    <property type="entry name" value="hydroxyacylglutathione_hydrolase_MBL-fold"/>
    <property type="match status" value="1"/>
</dbReference>
<dbReference type="HAMAP" id="MF_01374">
    <property type="entry name" value="Glyoxalase_2"/>
    <property type="match status" value="1"/>
</dbReference>
<dbReference type="PANTHER" id="PTHR11935:SF77">
    <property type="entry name" value="HYDROXYACYLGLUTATHIONE HYDROLASE-LIKE PROTEIN"/>
    <property type="match status" value="1"/>
</dbReference>
<keyword evidence="4" id="KW-0378">Hydrolase</keyword>
<dbReference type="InterPro" id="IPR001279">
    <property type="entry name" value="Metallo-B-lactamas"/>
</dbReference>
<dbReference type="InterPro" id="IPR035680">
    <property type="entry name" value="Clx_II_MBL"/>
</dbReference>
<dbReference type="InParanoid" id="A0A6P7YU52"/>
<evidence type="ECO:0000256" key="2">
    <source>
        <dbReference type="ARBA" id="ARBA00006759"/>
    </source>
</evidence>
<dbReference type="GeneID" id="115476136"/>
<dbReference type="SUPFAM" id="SSF56281">
    <property type="entry name" value="Metallo-hydrolase/oxidoreductase"/>
    <property type="match status" value="1"/>
</dbReference>
<organism evidence="7 8">
    <name type="scientific">Microcaecilia unicolor</name>
    <dbReference type="NCBI Taxonomy" id="1415580"/>
    <lineage>
        <taxon>Eukaryota</taxon>
        <taxon>Metazoa</taxon>
        <taxon>Chordata</taxon>
        <taxon>Craniata</taxon>
        <taxon>Vertebrata</taxon>
        <taxon>Euteleostomi</taxon>
        <taxon>Amphibia</taxon>
        <taxon>Gymnophiona</taxon>
        <taxon>Siphonopidae</taxon>
        <taxon>Microcaecilia</taxon>
    </lineage>
</organism>
<evidence type="ECO:0000313" key="8">
    <source>
        <dbReference type="RefSeq" id="XP_030068181.1"/>
    </source>
</evidence>
<comment type="similarity">
    <text evidence="2">Belongs to the metallo-beta-lactamase superfamily. Glyoxalase II family.</text>
</comment>
<evidence type="ECO:0000256" key="4">
    <source>
        <dbReference type="ARBA" id="ARBA00022801"/>
    </source>
</evidence>
<dbReference type="KEGG" id="muo:115476136"/>
<dbReference type="OrthoDB" id="515692at2759"/>
<dbReference type="InterPro" id="IPR032282">
    <property type="entry name" value="HAGH_C"/>
</dbReference>
<dbReference type="Pfam" id="PF16123">
    <property type="entry name" value="HAGH_C"/>
    <property type="match status" value="1"/>
</dbReference>